<dbReference type="NCBIfam" id="NF037995">
    <property type="entry name" value="TRAP_S1"/>
    <property type="match status" value="1"/>
</dbReference>
<dbReference type="RefSeq" id="WP_085420850.1">
    <property type="nucleotide sequence ID" value="NZ_FXAF01000003.1"/>
</dbReference>
<sequence>MSKRKVIKGLLAATVGAMVVLASGALPASAQENPINLKISLWVPPVHPLVKSTQEWADSITKASGGTITASVFPAEQLGKAFDHYDMVRDGIADVGYVSPGYQPGRFPVINAAQLPFTVADAKGGTAAIDSWYRKYAPKEMADTHFCFAFVHDPGALHSRKKITLPSDVKGLKVRPAQQTMGELVTTLGGTNVQASAPESRDALERGIADAITFPWNSIFLFGIDKVTKYTLDVPLYTTAYTWTMNKDIYDNASAAQKKVLDDHCTTEWAVKLSSAWTDFEHAGRDKMKAAPGHEVVELTPEQVAEWRKAVSPLQASWEKQVSAKGYDPAQVLGDLKKSLADNKAAF</sequence>
<evidence type="ECO:0000256" key="2">
    <source>
        <dbReference type="SAM" id="SignalP"/>
    </source>
</evidence>
<gene>
    <name evidence="3" type="ORF">SAMN02982989_5446</name>
</gene>
<proteinExistence type="predicted"/>
<keyword evidence="4" id="KW-1185">Reference proteome</keyword>
<feature type="signal peptide" evidence="2">
    <location>
        <begin position="1"/>
        <end position="30"/>
    </location>
</feature>
<dbReference type="GO" id="GO:0055085">
    <property type="term" value="P:transmembrane transport"/>
    <property type="evidence" value="ECO:0007669"/>
    <property type="project" value="InterPro"/>
</dbReference>
<dbReference type="InterPro" id="IPR038404">
    <property type="entry name" value="TRAP_DctP_sf"/>
</dbReference>
<feature type="chain" id="PRO_5012214233" evidence="2">
    <location>
        <begin position="31"/>
        <end position="347"/>
    </location>
</feature>
<dbReference type="Proteomes" id="UP000192903">
    <property type="component" value="Unassembled WGS sequence"/>
</dbReference>
<accession>A0A1X7DI69</accession>
<keyword evidence="1 2" id="KW-0732">Signal</keyword>
<evidence type="ECO:0000313" key="4">
    <source>
        <dbReference type="Proteomes" id="UP000192903"/>
    </source>
</evidence>
<dbReference type="Pfam" id="PF03480">
    <property type="entry name" value="DctP"/>
    <property type="match status" value="1"/>
</dbReference>
<dbReference type="CDD" id="cd13665">
    <property type="entry name" value="PBP2_TRAP_Dctp3_4"/>
    <property type="match status" value="1"/>
</dbReference>
<name>A0A1X7DI69_9HYPH</name>
<evidence type="ECO:0000256" key="1">
    <source>
        <dbReference type="ARBA" id="ARBA00022729"/>
    </source>
</evidence>
<dbReference type="PANTHER" id="PTHR33376">
    <property type="match status" value="1"/>
</dbReference>
<organism evidence="3 4">
    <name type="scientific">Xaviernesmea oryzae</name>
    <dbReference type="NCBI Taxonomy" id="464029"/>
    <lineage>
        <taxon>Bacteria</taxon>
        <taxon>Pseudomonadati</taxon>
        <taxon>Pseudomonadota</taxon>
        <taxon>Alphaproteobacteria</taxon>
        <taxon>Hyphomicrobiales</taxon>
        <taxon>Rhizobiaceae</taxon>
        <taxon>Rhizobium/Agrobacterium group</taxon>
        <taxon>Xaviernesmea</taxon>
    </lineage>
</organism>
<dbReference type="InterPro" id="IPR018389">
    <property type="entry name" value="DctP_fam"/>
</dbReference>
<dbReference type="OrthoDB" id="7822595at2"/>
<dbReference type="EMBL" id="FXAF01000003">
    <property type="protein sequence ID" value="SMF15981.1"/>
    <property type="molecule type" value="Genomic_DNA"/>
</dbReference>
<dbReference type="PANTHER" id="PTHR33376:SF15">
    <property type="entry name" value="BLL6794 PROTEIN"/>
    <property type="match status" value="1"/>
</dbReference>
<evidence type="ECO:0000313" key="3">
    <source>
        <dbReference type="EMBL" id="SMF15981.1"/>
    </source>
</evidence>
<reference evidence="4" key="1">
    <citation type="submission" date="2017-04" db="EMBL/GenBank/DDBJ databases">
        <authorList>
            <person name="Varghese N."/>
            <person name="Submissions S."/>
        </authorList>
    </citation>
    <scope>NUCLEOTIDE SEQUENCE [LARGE SCALE GENOMIC DNA]</scope>
    <source>
        <strain evidence="4">B4P</strain>
    </source>
</reference>
<dbReference type="AlphaFoldDB" id="A0A1X7DI69"/>
<dbReference type="STRING" id="464029.SAMN02982989_5446"/>
<dbReference type="Gene3D" id="3.40.190.170">
    <property type="entry name" value="Bacterial extracellular solute-binding protein, family 7"/>
    <property type="match status" value="1"/>
</dbReference>
<protein>
    <submittedName>
        <fullName evidence="3">TRAP-type C4-dicarboxylate transport system, substrate-binding protein</fullName>
    </submittedName>
</protein>